<dbReference type="Gene3D" id="2.30.30.940">
    <property type="match status" value="1"/>
</dbReference>
<feature type="domain" description="TrwC relaxase" evidence="2">
    <location>
        <begin position="24"/>
        <end position="355"/>
    </location>
</feature>
<feature type="region of interest" description="Disordered" evidence="1">
    <location>
        <begin position="922"/>
        <end position="964"/>
    </location>
</feature>
<dbReference type="EMBL" id="CP001854">
    <property type="protein sequence ID" value="ADB49897.1"/>
    <property type="molecule type" value="Genomic_DNA"/>
</dbReference>
<evidence type="ECO:0000313" key="3">
    <source>
        <dbReference type="EMBL" id="ADB49897.1"/>
    </source>
</evidence>
<feature type="compositionally biased region" description="Acidic residues" evidence="1">
    <location>
        <begin position="1159"/>
        <end position="1180"/>
    </location>
</feature>
<dbReference type="Pfam" id="PF13604">
    <property type="entry name" value="AAA_30"/>
    <property type="match status" value="1"/>
</dbReference>
<evidence type="ECO:0000256" key="1">
    <source>
        <dbReference type="SAM" id="MobiDB-lite"/>
    </source>
</evidence>
<reference evidence="4" key="2">
    <citation type="submission" date="2010-01" db="EMBL/GenBank/DDBJ databases">
        <title>The complete genome of Conexibacter woesei DSM 14684.</title>
        <authorList>
            <consortium name="US DOE Joint Genome Institute (JGI-PGF)"/>
            <person name="Lucas S."/>
            <person name="Copeland A."/>
            <person name="Lapidus A."/>
            <person name="Glavina del Rio T."/>
            <person name="Dalin E."/>
            <person name="Tice H."/>
            <person name="Bruce D."/>
            <person name="Goodwin L."/>
            <person name="Pitluck S."/>
            <person name="Kyrpides N."/>
            <person name="Mavromatis K."/>
            <person name="Ivanova N."/>
            <person name="Mikhailova N."/>
            <person name="Chertkov O."/>
            <person name="Brettin T."/>
            <person name="Detter J.C."/>
            <person name="Han C."/>
            <person name="Larimer F."/>
            <person name="Land M."/>
            <person name="Hauser L."/>
            <person name="Markowitz V."/>
            <person name="Cheng J.-F."/>
            <person name="Hugenholtz P."/>
            <person name="Woyke T."/>
            <person name="Wu D."/>
            <person name="Pukall R."/>
            <person name="Steenblock K."/>
            <person name="Schneider S."/>
            <person name="Klenk H.-P."/>
            <person name="Eisen J.A."/>
        </authorList>
    </citation>
    <scope>NUCLEOTIDE SEQUENCE [LARGE SCALE GENOMIC DNA]</scope>
    <source>
        <strain evidence="4">DSM 14684 / CIP 108061 / JCM 11494 / NBRC 100937 / ID131577</strain>
    </source>
</reference>
<dbReference type="HOGENOM" id="CLU_271993_0_0_11"/>
<dbReference type="eggNOG" id="COG0507">
    <property type="taxonomic scope" value="Bacteria"/>
</dbReference>
<dbReference type="KEGG" id="cwo:Cwoe_1469"/>
<dbReference type="Proteomes" id="UP000008229">
    <property type="component" value="Chromosome"/>
</dbReference>
<dbReference type="InterPro" id="IPR014862">
    <property type="entry name" value="TrwC"/>
</dbReference>
<keyword evidence="4" id="KW-1185">Reference proteome</keyword>
<gene>
    <name evidence="3" type="ordered locus">Cwoe_1469</name>
</gene>
<evidence type="ECO:0000313" key="4">
    <source>
        <dbReference type="Proteomes" id="UP000008229"/>
    </source>
</evidence>
<evidence type="ECO:0000259" key="2">
    <source>
        <dbReference type="Pfam" id="PF08751"/>
    </source>
</evidence>
<reference evidence="3 4" key="1">
    <citation type="journal article" date="2010" name="Stand. Genomic Sci.">
        <title>Complete genome sequence of Conexibacter woesei type strain (ID131577).</title>
        <authorList>
            <person name="Pukall R."/>
            <person name="Lapidus A."/>
            <person name="Glavina Del Rio T."/>
            <person name="Copeland A."/>
            <person name="Tice H."/>
            <person name="Cheng J.-F."/>
            <person name="Lucas S."/>
            <person name="Chen F."/>
            <person name="Nolan M."/>
            <person name="Bruce D."/>
            <person name="Goodwin L."/>
            <person name="Pitluck S."/>
            <person name="Mavromatis K."/>
            <person name="Ivanova N."/>
            <person name="Ovchinnikova G."/>
            <person name="Pati A."/>
            <person name="Chen A."/>
            <person name="Palaniappan K."/>
            <person name="Land M."/>
            <person name="Hauser L."/>
            <person name="Chang Y.-J."/>
            <person name="Jeffries C.D."/>
            <person name="Chain P."/>
            <person name="Meincke L."/>
            <person name="Sims D."/>
            <person name="Brettin T."/>
            <person name="Detter J.C."/>
            <person name="Rohde M."/>
            <person name="Goeker M."/>
            <person name="Bristow J."/>
            <person name="Eisen J.A."/>
            <person name="Markowitz V."/>
            <person name="Kyrpides N.C."/>
            <person name="Klenk H.-P."/>
            <person name="Hugenholtz P."/>
        </authorList>
    </citation>
    <scope>NUCLEOTIDE SEQUENCE [LARGE SCALE GENOMIC DNA]</scope>
    <source>
        <strain evidence="4">DSM 14684 / CIP 108061 / JCM 11494 / NBRC 100937 / ID131577</strain>
    </source>
</reference>
<feature type="compositionally biased region" description="Basic and acidic residues" evidence="1">
    <location>
        <begin position="946"/>
        <end position="964"/>
    </location>
</feature>
<dbReference type="STRING" id="469383.Cwoe_1469"/>
<dbReference type="SUPFAM" id="SSF55464">
    <property type="entry name" value="Origin of replication-binding domain, RBD-like"/>
    <property type="match status" value="1"/>
</dbReference>
<dbReference type="NCBIfam" id="NF041492">
    <property type="entry name" value="MobF"/>
    <property type="match status" value="1"/>
</dbReference>
<organism evidence="3 4">
    <name type="scientific">Conexibacter woesei (strain DSM 14684 / CCUG 47730 / CIP 108061 / JCM 11494 / NBRC 100937 / ID131577)</name>
    <dbReference type="NCBI Taxonomy" id="469383"/>
    <lineage>
        <taxon>Bacteria</taxon>
        <taxon>Bacillati</taxon>
        <taxon>Actinomycetota</taxon>
        <taxon>Thermoleophilia</taxon>
        <taxon>Solirubrobacterales</taxon>
        <taxon>Conexibacteraceae</taxon>
        <taxon>Conexibacter</taxon>
    </lineage>
</organism>
<accession>D3EZ23</accession>
<feature type="region of interest" description="Disordered" evidence="1">
    <location>
        <begin position="1136"/>
        <end position="1189"/>
    </location>
</feature>
<name>D3EZ23_CONWI</name>
<sequence>MQYARAHVLTIRKITVGLGEGDAARAAEYPLAMVNSPQAYARGDYYTVDEGAHPSDAPKASAMWVGSPNALAAIGLEAGAEVLSAQLESALQGRHVDSGEEVRKPGTITRDAVDAKGRPRYDAKGKRVREKVKGVTSLDMTFSVPKSVSVLWSQASPEQRAEIERALLRAANAALEHMVQTKGVVFRRGPDGVRVREPAVGMVATLALHVTARRAHGEAVPSPQLHVHGIVVGVERADGKLVTPDSFRLFKDDAPLEGAAVGRATLAHDLVGLGYRVESGTGRNERFFEIRGVPHELMGAMSGRTRDVERERARVELATGERLRGAALGVLASQTRAAKDKAVTPQEIAEVWSALGAEHGFGPIEAGAIRGMPGYRLAFEDRRDQARTEILRRMRIEGPTVSSGEARAIVYEVAPGRLSPAEAWELLDEMERTGELIALERNRVTTYEIRALETYVMEVATAAALREGGGLSEEARAAGIVAASAALGEGKQLDREQLDAVRALTDGAGWTTLTGRAGTGKGPTLNAVATAYRADGWQVIACANDGTTAQRLGKQIGAPALTIGQLKARTGSGTLVVDARTLLLIEEASKVGAGEWAEIAALVQRSDARVLGVGHDGQLGAIELPGLYSVMLREEAIPTAELDVIRRHNHEWMREYQVAIDEGRAREAIEILDSHGGLHFLDTREEAMAAMVAEWNELREPARPETSVMIVHGSNLDVDRVNVLAQEQRIEAGELGAMGVPAVDRLYAIHADDLVIVRESAYTFEPRADGGRTRRVENGQIGIVDSVDPRADTVRVWLEEPGHERRLVEFDQGKLRAQLAAGGCDVPALRLAYASHTYPIQGATVTRSADLAGHWSQGKEGTYVANTRATEGHSTFAAREDLGTDGTDEDRKERLAKVAEASSARKASLRYEWERGARINVPRPVSRPVPELPGSHAGAHAVSRAPAREAEPREAEPERAPAREEITVADPLEAHRDVLGDERTEELQQRAHELGESLPGRDEAWLHERQKELGDPFEQLDRGAARAARRFERDASIVHVRMEMTRREAYELADKAEALGSVGSRRERRRLEAQAVARRTLVERDRVELERLEAANQQLHDEGRHPDQWKDEHGERAARWAAVERELAIRRELEAAERAAAEREPESAERAAAEREPESAELEPELELEAELEPELELPDLPEPPGMEM</sequence>
<dbReference type="Pfam" id="PF08751">
    <property type="entry name" value="TrwC"/>
    <property type="match status" value="1"/>
</dbReference>
<dbReference type="AlphaFoldDB" id="D3EZ23"/>
<feature type="region of interest" description="Disordered" evidence="1">
    <location>
        <begin position="1095"/>
        <end position="1117"/>
    </location>
</feature>
<proteinExistence type="predicted"/>
<protein>
    <submittedName>
        <fullName evidence="3">TrwC relaxase</fullName>
    </submittedName>
</protein>
<feature type="region of interest" description="Disordered" evidence="1">
    <location>
        <begin position="874"/>
        <end position="893"/>
    </location>
</feature>
<dbReference type="SUPFAM" id="SSF52540">
    <property type="entry name" value="P-loop containing nucleoside triphosphate hydrolases"/>
    <property type="match status" value="1"/>
</dbReference>
<dbReference type="Gene3D" id="3.40.50.300">
    <property type="entry name" value="P-loop containing nucleotide triphosphate hydrolases"/>
    <property type="match status" value="2"/>
</dbReference>
<dbReference type="InterPro" id="IPR027417">
    <property type="entry name" value="P-loop_NTPase"/>
</dbReference>
<feature type="compositionally biased region" description="Basic and acidic residues" evidence="1">
    <location>
        <begin position="1136"/>
        <end position="1158"/>
    </location>
</feature>